<gene>
    <name evidence="1" type="ORF">KI387_043971</name>
</gene>
<reference evidence="1 2" key="1">
    <citation type="journal article" date="2021" name="Nat. Plants">
        <title>The Taxus genome provides insights into paclitaxel biosynthesis.</title>
        <authorList>
            <person name="Xiong X."/>
            <person name="Gou J."/>
            <person name="Liao Q."/>
            <person name="Li Y."/>
            <person name="Zhou Q."/>
            <person name="Bi G."/>
            <person name="Li C."/>
            <person name="Du R."/>
            <person name="Wang X."/>
            <person name="Sun T."/>
            <person name="Guo L."/>
            <person name="Liang H."/>
            <person name="Lu P."/>
            <person name="Wu Y."/>
            <person name="Zhang Z."/>
            <person name="Ro D.K."/>
            <person name="Shang Y."/>
            <person name="Huang S."/>
            <person name="Yan J."/>
        </authorList>
    </citation>
    <scope>NUCLEOTIDE SEQUENCE [LARGE SCALE GENOMIC DNA]</scope>
    <source>
        <strain evidence="1">Ta-2019</strain>
    </source>
</reference>
<keyword evidence="2" id="KW-1185">Reference proteome</keyword>
<dbReference type="Proteomes" id="UP000824469">
    <property type="component" value="Unassembled WGS sequence"/>
</dbReference>
<name>A0AA38LFS3_TAXCH</name>
<sequence>MHYRGAEGGRFPKALMCVIWEMVERNVTFAWAPAYFGGAIQGVYGLAGMGEGDSCRHLLEALR</sequence>
<protein>
    <submittedName>
        <fullName evidence="1">Uncharacterized protein</fullName>
    </submittedName>
</protein>
<proteinExistence type="predicted"/>
<dbReference type="AlphaFoldDB" id="A0AA38LFS3"/>
<organism evidence="1 2">
    <name type="scientific">Taxus chinensis</name>
    <name type="common">Chinese yew</name>
    <name type="synonym">Taxus wallichiana var. chinensis</name>
    <dbReference type="NCBI Taxonomy" id="29808"/>
    <lineage>
        <taxon>Eukaryota</taxon>
        <taxon>Viridiplantae</taxon>
        <taxon>Streptophyta</taxon>
        <taxon>Embryophyta</taxon>
        <taxon>Tracheophyta</taxon>
        <taxon>Spermatophyta</taxon>
        <taxon>Pinopsida</taxon>
        <taxon>Pinidae</taxon>
        <taxon>Conifers II</taxon>
        <taxon>Cupressales</taxon>
        <taxon>Taxaceae</taxon>
        <taxon>Taxus</taxon>
    </lineage>
</organism>
<accession>A0AA38LFS3</accession>
<evidence type="ECO:0000313" key="2">
    <source>
        <dbReference type="Proteomes" id="UP000824469"/>
    </source>
</evidence>
<evidence type="ECO:0000313" key="1">
    <source>
        <dbReference type="EMBL" id="KAH9320375.1"/>
    </source>
</evidence>
<dbReference type="EMBL" id="JAHRHJ020000004">
    <property type="protein sequence ID" value="KAH9320375.1"/>
    <property type="molecule type" value="Genomic_DNA"/>
</dbReference>
<comment type="caution">
    <text evidence="1">The sequence shown here is derived from an EMBL/GenBank/DDBJ whole genome shotgun (WGS) entry which is preliminary data.</text>
</comment>